<name>H1Y1K8_9SPHI</name>
<dbReference type="PANTHER" id="PTHR30213">
    <property type="entry name" value="INNER MEMBRANE PROTEIN YHJD"/>
    <property type="match status" value="1"/>
</dbReference>
<gene>
    <name evidence="7" type="ORF">Mucpa_6833</name>
</gene>
<accession>H1Y1K8</accession>
<evidence type="ECO:0000256" key="1">
    <source>
        <dbReference type="ARBA" id="ARBA00004651"/>
    </source>
</evidence>
<evidence type="ECO:0000256" key="5">
    <source>
        <dbReference type="ARBA" id="ARBA00023136"/>
    </source>
</evidence>
<evidence type="ECO:0000313" key="8">
    <source>
        <dbReference type="Proteomes" id="UP000002774"/>
    </source>
</evidence>
<dbReference type="RefSeq" id="WP_008512923.1">
    <property type="nucleotide sequence ID" value="NZ_CM001403.1"/>
</dbReference>
<keyword evidence="8" id="KW-1185">Reference proteome</keyword>
<evidence type="ECO:0000256" key="2">
    <source>
        <dbReference type="ARBA" id="ARBA00022475"/>
    </source>
</evidence>
<dbReference type="NCBIfam" id="TIGR00765">
    <property type="entry name" value="yihY_not_rbn"/>
    <property type="match status" value="1"/>
</dbReference>
<proteinExistence type="predicted"/>
<dbReference type="Pfam" id="PF03631">
    <property type="entry name" value="Virul_fac_BrkB"/>
    <property type="match status" value="1"/>
</dbReference>
<dbReference type="EMBL" id="CM001403">
    <property type="protein sequence ID" value="EHQ30882.1"/>
    <property type="molecule type" value="Genomic_DNA"/>
</dbReference>
<dbReference type="HOGENOM" id="CLU_045539_4_2_10"/>
<dbReference type="Proteomes" id="UP000002774">
    <property type="component" value="Chromosome"/>
</dbReference>
<evidence type="ECO:0000256" key="3">
    <source>
        <dbReference type="ARBA" id="ARBA00022692"/>
    </source>
</evidence>
<dbReference type="eggNOG" id="COG1295">
    <property type="taxonomic scope" value="Bacteria"/>
</dbReference>
<feature type="transmembrane region" description="Helical" evidence="6">
    <location>
        <begin position="20"/>
        <end position="42"/>
    </location>
</feature>
<reference evidence="7" key="1">
    <citation type="submission" date="2011-09" db="EMBL/GenBank/DDBJ databases">
        <title>The permanent draft genome of Mucilaginibacter paludis DSM 18603.</title>
        <authorList>
            <consortium name="US DOE Joint Genome Institute (JGI-PGF)"/>
            <person name="Lucas S."/>
            <person name="Han J."/>
            <person name="Lapidus A."/>
            <person name="Bruce D."/>
            <person name="Goodwin L."/>
            <person name="Pitluck S."/>
            <person name="Peters L."/>
            <person name="Kyrpides N."/>
            <person name="Mavromatis K."/>
            <person name="Ivanova N."/>
            <person name="Mikhailova N."/>
            <person name="Held B."/>
            <person name="Detter J.C."/>
            <person name="Tapia R."/>
            <person name="Han C."/>
            <person name="Land M."/>
            <person name="Hauser L."/>
            <person name="Markowitz V."/>
            <person name="Cheng J.-F."/>
            <person name="Hugenholtz P."/>
            <person name="Woyke T."/>
            <person name="Wu D."/>
            <person name="Tindall B."/>
            <person name="Brambilla E."/>
            <person name="Klenk H.-P."/>
            <person name="Eisen J.A."/>
        </authorList>
    </citation>
    <scope>NUCLEOTIDE SEQUENCE [LARGE SCALE GENOMIC DNA]</scope>
    <source>
        <strain evidence="7">DSM 18603</strain>
    </source>
</reference>
<feature type="transmembrane region" description="Helical" evidence="6">
    <location>
        <begin position="236"/>
        <end position="259"/>
    </location>
</feature>
<dbReference type="STRING" id="714943.Mucpa_6833"/>
<keyword evidence="4 6" id="KW-1133">Transmembrane helix</keyword>
<comment type="subcellular location">
    <subcellularLocation>
        <location evidence="1">Cell membrane</location>
        <topology evidence="1">Multi-pass membrane protein</topology>
    </subcellularLocation>
</comment>
<feature type="transmembrane region" description="Helical" evidence="6">
    <location>
        <begin position="199"/>
        <end position="224"/>
    </location>
</feature>
<keyword evidence="5 6" id="KW-0472">Membrane</keyword>
<dbReference type="AlphaFoldDB" id="H1Y1K8"/>
<feature type="transmembrane region" description="Helical" evidence="6">
    <location>
        <begin position="271"/>
        <end position="293"/>
    </location>
</feature>
<dbReference type="GO" id="GO:0005886">
    <property type="term" value="C:plasma membrane"/>
    <property type="evidence" value="ECO:0007669"/>
    <property type="project" value="UniProtKB-SubCell"/>
</dbReference>
<evidence type="ECO:0000313" key="7">
    <source>
        <dbReference type="EMBL" id="EHQ30882.1"/>
    </source>
</evidence>
<dbReference type="OrthoDB" id="977385at2"/>
<dbReference type="PANTHER" id="PTHR30213:SF0">
    <property type="entry name" value="UPF0761 MEMBRANE PROTEIN YIHY"/>
    <property type="match status" value="1"/>
</dbReference>
<evidence type="ECO:0000256" key="6">
    <source>
        <dbReference type="SAM" id="Phobius"/>
    </source>
</evidence>
<protein>
    <submittedName>
        <fullName evidence="7">Ribonuclease BN</fullName>
    </submittedName>
</protein>
<dbReference type="InterPro" id="IPR017039">
    <property type="entry name" value="Virul_fac_BrkB"/>
</dbReference>
<feature type="transmembrane region" description="Helical" evidence="6">
    <location>
        <begin position="159"/>
        <end position="187"/>
    </location>
</feature>
<sequence>MDWLHRNLLRLRVYRYLLDWTKVVILPGFRPLPLYTVAIFFFQELKQESLANKASSLAYTFLLAIFPGTIFLFTLIPYIPIKSFQDTLLNIIELILPSNAYAAFESTIEDIVKNQHGGLLSFGFLSAMFFATNGVHKLMRAFNKSSLIVETRTWLKRRWIALVLTMLISFSLFVAILIMTISQYIISFIQFQLNTGGKFWIYLVMISRWLIVIVLFFVTVSILYRYGPAHKRRWKFLSPGSILATCLAVLTSLGFTFYINHFSSYNKLYGSLGTLIVIMLWLYLNSLIILIGFELNASIDLSKRTIKIVKPKYNTFKSKKIDSGGNKMR</sequence>
<evidence type="ECO:0000256" key="4">
    <source>
        <dbReference type="ARBA" id="ARBA00022989"/>
    </source>
</evidence>
<keyword evidence="3 6" id="KW-0812">Transmembrane</keyword>
<organism evidence="7 8">
    <name type="scientific">Mucilaginibacter paludis DSM 18603</name>
    <dbReference type="NCBI Taxonomy" id="714943"/>
    <lineage>
        <taxon>Bacteria</taxon>
        <taxon>Pseudomonadati</taxon>
        <taxon>Bacteroidota</taxon>
        <taxon>Sphingobacteriia</taxon>
        <taxon>Sphingobacteriales</taxon>
        <taxon>Sphingobacteriaceae</taxon>
        <taxon>Mucilaginibacter</taxon>
    </lineage>
</organism>
<keyword evidence="2" id="KW-1003">Cell membrane</keyword>
<feature type="transmembrane region" description="Helical" evidence="6">
    <location>
        <begin position="54"/>
        <end position="79"/>
    </location>
</feature>